<dbReference type="EMBL" id="BNCD01000053">
    <property type="protein sequence ID" value="GHH89069.1"/>
    <property type="molecule type" value="Genomic_DNA"/>
</dbReference>
<feature type="region of interest" description="Disordered" evidence="1">
    <location>
        <begin position="61"/>
        <end position="89"/>
    </location>
</feature>
<comment type="caution">
    <text evidence="2">The sequence shown here is derived from an EMBL/GenBank/DDBJ whole genome shotgun (WGS) entry which is preliminary data.</text>
</comment>
<organism evidence="2 3">
    <name type="scientific">Streptomyces sulfonofaciens</name>
    <dbReference type="NCBI Taxonomy" id="68272"/>
    <lineage>
        <taxon>Bacteria</taxon>
        <taxon>Bacillati</taxon>
        <taxon>Actinomycetota</taxon>
        <taxon>Actinomycetes</taxon>
        <taxon>Kitasatosporales</taxon>
        <taxon>Streptomycetaceae</taxon>
        <taxon>Streptomyces</taxon>
    </lineage>
</organism>
<dbReference type="Proteomes" id="UP000603708">
    <property type="component" value="Unassembled WGS sequence"/>
</dbReference>
<evidence type="ECO:0000313" key="3">
    <source>
        <dbReference type="Proteomes" id="UP000603708"/>
    </source>
</evidence>
<reference evidence="2" key="1">
    <citation type="journal article" date="2014" name="Int. J. Syst. Evol. Microbiol.">
        <title>Complete genome sequence of Corynebacterium casei LMG S-19264T (=DSM 44701T), isolated from a smear-ripened cheese.</title>
        <authorList>
            <consortium name="US DOE Joint Genome Institute (JGI-PGF)"/>
            <person name="Walter F."/>
            <person name="Albersmeier A."/>
            <person name="Kalinowski J."/>
            <person name="Ruckert C."/>
        </authorList>
    </citation>
    <scope>NUCLEOTIDE SEQUENCE</scope>
    <source>
        <strain evidence="2">JCM 5069</strain>
    </source>
</reference>
<accession>A0A919GRM7</accession>
<keyword evidence="3" id="KW-1185">Reference proteome</keyword>
<sequence length="141" mass="14240">MGVDRLARDGNAAVLGKFVEPGKNVVRGCLPGGRGREGGIDSASGVSPVRLPAAGRLCHSPGVHVSRASGADPGQDETKNEIRPPLSGGVVARPIPLVEPVMRAVLTVTAFSLTGVAHGAGEANGALHSEVEASLDFPPPL</sequence>
<dbReference type="AlphaFoldDB" id="A0A919GRM7"/>
<reference evidence="2" key="2">
    <citation type="submission" date="2020-09" db="EMBL/GenBank/DDBJ databases">
        <authorList>
            <person name="Sun Q."/>
            <person name="Ohkuma M."/>
        </authorList>
    </citation>
    <scope>NUCLEOTIDE SEQUENCE</scope>
    <source>
        <strain evidence="2">JCM 5069</strain>
    </source>
</reference>
<protein>
    <submittedName>
        <fullName evidence="2">Uncharacterized protein</fullName>
    </submittedName>
</protein>
<name>A0A919GRM7_9ACTN</name>
<gene>
    <name evidence="2" type="ORF">GCM10018793_70890</name>
</gene>
<evidence type="ECO:0000313" key="2">
    <source>
        <dbReference type="EMBL" id="GHH89069.1"/>
    </source>
</evidence>
<proteinExistence type="predicted"/>
<evidence type="ECO:0000256" key="1">
    <source>
        <dbReference type="SAM" id="MobiDB-lite"/>
    </source>
</evidence>